<keyword evidence="5" id="KW-1185">Reference proteome</keyword>
<reference evidence="4 5" key="1">
    <citation type="submission" date="2018-01" db="EMBL/GenBank/DDBJ databases">
        <title>Draft genome sequence of Jishengella sp. NA12.</title>
        <authorList>
            <person name="Sahin N."/>
            <person name="Ay H."/>
            <person name="Saygin H."/>
        </authorList>
    </citation>
    <scope>NUCLEOTIDE SEQUENCE [LARGE SCALE GENOMIC DNA]</scope>
    <source>
        <strain evidence="4 5">NA12</strain>
    </source>
</reference>
<keyword evidence="2" id="KW-0624">Polysaccharide degradation</keyword>
<dbReference type="EMBL" id="POTY01000241">
    <property type="protein sequence ID" value="PZG10927.1"/>
    <property type="molecule type" value="Genomic_DNA"/>
</dbReference>
<feature type="domain" description="Fibronectin type-III" evidence="3">
    <location>
        <begin position="1"/>
        <end position="84"/>
    </location>
</feature>
<proteinExistence type="predicted"/>
<accession>A0A2W2ENW6</accession>
<organism evidence="4 5">
    <name type="scientific">Micromonospora craterilacus</name>
    <dbReference type="NCBI Taxonomy" id="1655439"/>
    <lineage>
        <taxon>Bacteria</taxon>
        <taxon>Bacillati</taxon>
        <taxon>Actinomycetota</taxon>
        <taxon>Actinomycetes</taxon>
        <taxon>Micromonosporales</taxon>
        <taxon>Micromonosporaceae</taxon>
        <taxon>Micromonospora</taxon>
    </lineage>
</organism>
<dbReference type="GO" id="GO:0000272">
    <property type="term" value="P:polysaccharide catabolic process"/>
    <property type="evidence" value="ECO:0007669"/>
    <property type="project" value="UniProtKB-KW"/>
</dbReference>
<evidence type="ECO:0000259" key="3">
    <source>
        <dbReference type="PROSITE" id="PS50853"/>
    </source>
</evidence>
<dbReference type="GO" id="GO:0016798">
    <property type="term" value="F:hydrolase activity, acting on glycosyl bonds"/>
    <property type="evidence" value="ECO:0007669"/>
    <property type="project" value="UniProtKB-KW"/>
</dbReference>
<dbReference type="AlphaFoldDB" id="A0A2W2ENW6"/>
<evidence type="ECO:0000256" key="2">
    <source>
        <dbReference type="ARBA" id="ARBA00023326"/>
    </source>
</evidence>
<dbReference type="InterPro" id="IPR036116">
    <property type="entry name" value="FN3_sf"/>
</dbReference>
<feature type="domain" description="Fibronectin type-III" evidence="3">
    <location>
        <begin position="85"/>
        <end position="176"/>
    </location>
</feature>
<evidence type="ECO:0000256" key="1">
    <source>
        <dbReference type="ARBA" id="ARBA00023295"/>
    </source>
</evidence>
<dbReference type="SUPFAM" id="SSF49265">
    <property type="entry name" value="Fibronectin type III"/>
    <property type="match status" value="2"/>
</dbReference>
<dbReference type="Proteomes" id="UP000248924">
    <property type="component" value="Unassembled WGS sequence"/>
</dbReference>
<dbReference type="InterPro" id="IPR013783">
    <property type="entry name" value="Ig-like_fold"/>
</dbReference>
<keyword evidence="2" id="KW-0119">Carbohydrate metabolism</keyword>
<evidence type="ECO:0000313" key="4">
    <source>
        <dbReference type="EMBL" id="PZG10927.1"/>
    </source>
</evidence>
<feature type="domain" description="Fibronectin type-III" evidence="3">
    <location>
        <begin position="179"/>
        <end position="273"/>
    </location>
</feature>
<comment type="caution">
    <text evidence="4">The sequence shown here is derived from an EMBL/GenBank/DDBJ whole genome shotgun (WGS) entry which is preliminary data.</text>
</comment>
<dbReference type="CDD" id="cd00063">
    <property type="entry name" value="FN3"/>
    <property type="match status" value="2"/>
</dbReference>
<gene>
    <name evidence="4" type="ORF">C1I95_27660</name>
</gene>
<evidence type="ECO:0000313" key="5">
    <source>
        <dbReference type="Proteomes" id="UP000248924"/>
    </source>
</evidence>
<keyword evidence="1" id="KW-0378">Hydrolase</keyword>
<dbReference type="PROSITE" id="PS50853">
    <property type="entry name" value="FN3"/>
    <property type="match status" value="3"/>
</dbReference>
<name>A0A2W2ENW6_9ACTN</name>
<dbReference type="Gene3D" id="2.60.40.10">
    <property type="entry name" value="Immunoglobulins"/>
    <property type="match status" value="3"/>
</dbReference>
<keyword evidence="1" id="KW-0326">Glycosidase</keyword>
<dbReference type="InterPro" id="IPR003961">
    <property type="entry name" value="FN3_dom"/>
</dbReference>
<feature type="non-terminal residue" evidence="4">
    <location>
        <position position="1"/>
    </location>
</feature>
<sequence length="273" mass="28262">ALPAIALTWTGNGSRPAATSHLLQRATDATFTNGLTEITVAATATRYTDASVTPGVTYHYRIRAENEVSCSAWSNSVPAAVQLATPAGLTAAIPPAAPLRVALRWTNRSFATGIDVQRATNPTFTSGPGTTAIGVGDHHLDAALAPDTRYYYRVRTTYLGAASPWSTVATVTTPPAPGTPTSVSVAASAPGPDTATVVLGWAASTPAGQGAGFTVERALDPTFTRELATFTVTGRGFTNTGLARGVTYHYRIRSFNVVGASPFTGPIPVTTPE</sequence>
<protein>
    <recommendedName>
        <fullName evidence="3">Fibronectin type-III domain-containing protein</fullName>
    </recommendedName>
</protein>